<keyword evidence="2" id="KW-0413">Isomerase</keyword>
<reference evidence="3" key="1">
    <citation type="journal article" date="2019" name="Int. J. Syst. Evol. Microbiol.">
        <title>The Global Catalogue of Microorganisms (GCM) 10K type strain sequencing project: providing services to taxonomists for standard genome sequencing and annotation.</title>
        <authorList>
            <consortium name="The Broad Institute Genomics Platform"/>
            <consortium name="The Broad Institute Genome Sequencing Center for Infectious Disease"/>
            <person name="Wu L."/>
            <person name="Ma J."/>
        </authorList>
    </citation>
    <scope>NUCLEOTIDE SEQUENCE [LARGE SCALE GENOMIC DNA]</scope>
    <source>
        <strain evidence="3">CCUG 57508</strain>
    </source>
</reference>
<keyword evidence="3" id="KW-1185">Reference proteome</keyword>
<dbReference type="EMBL" id="JBHTKH010000001">
    <property type="protein sequence ID" value="MFD1053158.1"/>
    <property type="molecule type" value="Genomic_DNA"/>
</dbReference>
<dbReference type="Pfam" id="PF11716">
    <property type="entry name" value="MDMPI_N"/>
    <property type="match status" value="1"/>
</dbReference>
<gene>
    <name evidence="2" type="ORF">ACFQ2V_02475</name>
</gene>
<sequence>MPETDATVAAAAARDLRGAFLAAVDHVAAVVARDDVAAGWDTPSALPDWSVGGLVAHLASQPVIAVDLLRAEPWPEAIALDEHYARSAWVRAGLDDDVNVSIRAGGDAQATAGRNAVLARVSEARAVLPELLAAQPADRAVLIPWAGWALRRDDFLTGRMMEVVVHGEDVAASLGFDSPHLPDEVLAPVLALLTRLAVRKHGQGAVVSALSRAERAPRTISAF</sequence>
<organism evidence="2 3">
    <name type="scientific">Terrabacter terrigena</name>
    <dbReference type="NCBI Taxonomy" id="574718"/>
    <lineage>
        <taxon>Bacteria</taxon>
        <taxon>Bacillati</taxon>
        <taxon>Actinomycetota</taxon>
        <taxon>Actinomycetes</taxon>
        <taxon>Micrococcales</taxon>
        <taxon>Intrasporangiaceae</taxon>
        <taxon>Terrabacter</taxon>
    </lineage>
</organism>
<dbReference type="SUPFAM" id="SSF109854">
    <property type="entry name" value="DinB/YfiT-like putative metalloenzymes"/>
    <property type="match status" value="1"/>
</dbReference>
<evidence type="ECO:0000313" key="2">
    <source>
        <dbReference type="EMBL" id="MFD1053158.1"/>
    </source>
</evidence>
<dbReference type="InterPro" id="IPR034660">
    <property type="entry name" value="DinB/YfiT-like"/>
</dbReference>
<proteinExistence type="predicted"/>
<evidence type="ECO:0000259" key="1">
    <source>
        <dbReference type="Pfam" id="PF11716"/>
    </source>
</evidence>
<evidence type="ECO:0000313" key="3">
    <source>
        <dbReference type="Proteomes" id="UP001597046"/>
    </source>
</evidence>
<dbReference type="Proteomes" id="UP001597046">
    <property type="component" value="Unassembled WGS sequence"/>
</dbReference>
<comment type="caution">
    <text evidence="2">The sequence shown here is derived from an EMBL/GenBank/DDBJ whole genome shotgun (WGS) entry which is preliminary data.</text>
</comment>
<dbReference type="Gene3D" id="1.20.120.450">
    <property type="entry name" value="dinb family like domain"/>
    <property type="match status" value="1"/>
</dbReference>
<dbReference type="InterPro" id="IPR024344">
    <property type="entry name" value="MDMPI_metal-binding"/>
</dbReference>
<name>A0ABW3MSW1_9MICO</name>
<feature type="domain" description="Mycothiol-dependent maleylpyruvate isomerase metal-binding" evidence="1">
    <location>
        <begin position="22"/>
        <end position="171"/>
    </location>
</feature>
<accession>A0ABW3MSW1</accession>
<dbReference type="GO" id="GO:0016853">
    <property type="term" value="F:isomerase activity"/>
    <property type="evidence" value="ECO:0007669"/>
    <property type="project" value="UniProtKB-KW"/>
</dbReference>
<protein>
    <submittedName>
        <fullName evidence="2">Maleylpyruvate isomerase N-terminal domain-containing protein</fullName>
    </submittedName>
</protein>
<dbReference type="RefSeq" id="WP_386050430.1">
    <property type="nucleotide sequence ID" value="NZ_JBHTKH010000001.1"/>
</dbReference>